<accession>A0A9P7Y7G7</accession>
<sequence length="453" mass="50428">MHLKCDKLLVCSRCSARESNAQRCILAFFHYLYDSHPFLPPRDEFPQFRERISIGHLETAICVVGARYIPGASSVSFATDFDSILASSSAPKDASMVQAMLLFALELDGCNDQKRAIQILIKAQSLALELGMNEQEYAALNNLGSPIFEESLRRTWWELYIVSVMTAGFHGRSTFNLTNNMTNLPLPCEENEFAAGCIPPFHTFEEFDDRSFSDENIEWSSYTYRIAAVMNLERILQSKVLTSLEHSAIYRQDEYLVNWGLHPPESKKSYFDQFGTFDEMIFQAHMVNNVSSILLHRNLSVFKGLGLQTIGSCSEQTETDSGLATSSIHALKTAQAASNLSKLVALPVPLRGHTHFFICALALSSITHLSIWSALPAMALDNDLKKQILMNLGGLRAVAGAWPAARVGYSQVIKVAQKIYSNRKDAMGDAFWCPFIDRDIVAGPVESAVTIDT</sequence>
<organism evidence="3 4">
    <name type="scientific">Amylocarpus encephaloides</name>
    <dbReference type="NCBI Taxonomy" id="45428"/>
    <lineage>
        <taxon>Eukaryota</taxon>
        <taxon>Fungi</taxon>
        <taxon>Dikarya</taxon>
        <taxon>Ascomycota</taxon>
        <taxon>Pezizomycotina</taxon>
        <taxon>Leotiomycetes</taxon>
        <taxon>Helotiales</taxon>
        <taxon>Helotiales incertae sedis</taxon>
        <taxon>Amylocarpus</taxon>
    </lineage>
</organism>
<dbReference type="CDD" id="cd12148">
    <property type="entry name" value="fungal_TF_MHR"/>
    <property type="match status" value="1"/>
</dbReference>
<keyword evidence="4" id="KW-1185">Reference proteome</keyword>
<protein>
    <recommendedName>
        <fullName evidence="2">Xylanolytic transcriptional activator regulatory domain-containing protein</fullName>
    </recommendedName>
</protein>
<dbReference type="GO" id="GO:0003677">
    <property type="term" value="F:DNA binding"/>
    <property type="evidence" value="ECO:0007669"/>
    <property type="project" value="InterPro"/>
</dbReference>
<dbReference type="PANTHER" id="PTHR47431">
    <property type="entry name" value="ZN(II)2CYS6 TRANSCRIPTION FACTOR (EUROFUNG)-RELATED"/>
    <property type="match status" value="1"/>
</dbReference>
<dbReference type="Proteomes" id="UP000824998">
    <property type="component" value="Unassembled WGS sequence"/>
</dbReference>
<dbReference type="GO" id="GO:0006351">
    <property type="term" value="P:DNA-templated transcription"/>
    <property type="evidence" value="ECO:0007669"/>
    <property type="project" value="InterPro"/>
</dbReference>
<keyword evidence="1" id="KW-0539">Nucleus</keyword>
<feature type="domain" description="Xylanolytic transcriptional activator regulatory" evidence="2">
    <location>
        <begin position="27"/>
        <end position="192"/>
    </location>
</feature>
<dbReference type="PANTHER" id="PTHR47431:SF1">
    <property type="entry name" value="ZN(II)2CYS6 TRANSCRIPTION FACTOR (EUROFUNG)"/>
    <property type="match status" value="1"/>
</dbReference>
<dbReference type="Pfam" id="PF04082">
    <property type="entry name" value="Fungal_trans"/>
    <property type="match status" value="1"/>
</dbReference>
<dbReference type="AlphaFoldDB" id="A0A9P7Y7G7"/>
<name>A0A9P7Y7G7_9HELO</name>
<proteinExistence type="predicted"/>
<dbReference type="OrthoDB" id="5367487at2759"/>
<evidence type="ECO:0000313" key="3">
    <source>
        <dbReference type="EMBL" id="KAG9228486.1"/>
    </source>
</evidence>
<evidence type="ECO:0000313" key="4">
    <source>
        <dbReference type="Proteomes" id="UP000824998"/>
    </source>
</evidence>
<reference evidence="3" key="1">
    <citation type="journal article" date="2021" name="IMA Fungus">
        <title>Genomic characterization of three marine fungi, including Emericellopsis atlantica sp. nov. with signatures of a generalist lifestyle and marine biomass degradation.</title>
        <authorList>
            <person name="Hagestad O.C."/>
            <person name="Hou L."/>
            <person name="Andersen J.H."/>
            <person name="Hansen E.H."/>
            <person name="Altermark B."/>
            <person name="Li C."/>
            <person name="Kuhnert E."/>
            <person name="Cox R.J."/>
            <person name="Crous P.W."/>
            <person name="Spatafora J.W."/>
            <person name="Lail K."/>
            <person name="Amirebrahimi M."/>
            <person name="Lipzen A."/>
            <person name="Pangilinan J."/>
            <person name="Andreopoulos W."/>
            <person name="Hayes R.D."/>
            <person name="Ng V."/>
            <person name="Grigoriev I.V."/>
            <person name="Jackson S.A."/>
            <person name="Sutton T.D.S."/>
            <person name="Dobson A.D.W."/>
            <person name="Rama T."/>
        </authorList>
    </citation>
    <scope>NUCLEOTIDE SEQUENCE</scope>
    <source>
        <strain evidence="3">TRa018bII</strain>
    </source>
</reference>
<evidence type="ECO:0000259" key="2">
    <source>
        <dbReference type="Pfam" id="PF04082"/>
    </source>
</evidence>
<dbReference type="GO" id="GO:0008270">
    <property type="term" value="F:zinc ion binding"/>
    <property type="evidence" value="ECO:0007669"/>
    <property type="project" value="InterPro"/>
</dbReference>
<dbReference type="EMBL" id="MU251929">
    <property type="protein sequence ID" value="KAG9228486.1"/>
    <property type="molecule type" value="Genomic_DNA"/>
</dbReference>
<dbReference type="InterPro" id="IPR007219">
    <property type="entry name" value="XnlR_reg_dom"/>
</dbReference>
<gene>
    <name evidence="3" type="ORF">BJ875DRAFT_526611</name>
</gene>
<comment type="caution">
    <text evidence="3">The sequence shown here is derived from an EMBL/GenBank/DDBJ whole genome shotgun (WGS) entry which is preliminary data.</text>
</comment>
<evidence type="ECO:0000256" key="1">
    <source>
        <dbReference type="ARBA" id="ARBA00023242"/>
    </source>
</evidence>